<organism evidence="8 9">
    <name type="scientific">Lolium multiflorum</name>
    <name type="common">Italian ryegrass</name>
    <name type="synonym">Lolium perenne subsp. multiflorum</name>
    <dbReference type="NCBI Taxonomy" id="4521"/>
    <lineage>
        <taxon>Eukaryota</taxon>
        <taxon>Viridiplantae</taxon>
        <taxon>Streptophyta</taxon>
        <taxon>Embryophyta</taxon>
        <taxon>Tracheophyta</taxon>
        <taxon>Spermatophyta</taxon>
        <taxon>Magnoliopsida</taxon>
        <taxon>Liliopsida</taxon>
        <taxon>Poales</taxon>
        <taxon>Poaceae</taxon>
        <taxon>BOP clade</taxon>
        <taxon>Pooideae</taxon>
        <taxon>Poodae</taxon>
        <taxon>Poeae</taxon>
        <taxon>Poeae Chloroplast Group 2 (Poeae type)</taxon>
        <taxon>Loliodinae</taxon>
        <taxon>Loliinae</taxon>
        <taxon>Lolium</taxon>
    </lineage>
</organism>
<evidence type="ECO:0000256" key="4">
    <source>
        <dbReference type="ARBA" id="ARBA00022833"/>
    </source>
</evidence>
<dbReference type="Proteomes" id="UP001231189">
    <property type="component" value="Unassembled WGS sequence"/>
</dbReference>
<dbReference type="InterPro" id="IPR016181">
    <property type="entry name" value="Acyl_CoA_acyltransferase"/>
</dbReference>
<keyword evidence="5" id="KW-0539">Nucleus</keyword>
<accession>A0AAD8WCX8</accession>
<dbReference type="EMBL" id="JAUUTY010000004">
    <property type="protein sequence ID" value="KAK1650990.1"/>
    <property type="molecule type" value="Genomic_DNA"/>
</dbReference>
<dbReference type="Pfam" id="PF05641">
    <property type="entry name" value="Agenet"/>
    <property type="match status" value="1"/>
</dbReference>
<evidence type="ECO:0000313" key="8">
    <source>
        <dbReference type="EMBL" id="KAK1650990.1"/>
    </source>
</evidence>
<dbReference type="InterPro" id="IPR054292">
    <property type="entry name" value="DUF7028"/>
</dbReference>
<sequence length="1304" mass="147170">MPRGTRKRRREPSPDAAAGQRKLLPGEVVEVCSFDPGLCGSWHQAVVIDMLDNFRSVRYNDFVDDNDNGSPLVEKVKVSDAVDGKSSVPGGFTRGKIRPVHPHQPLQVSDASYGLCVDALVEGSYWEGVIADHAEGSVERKVLFPDEGDERVMAVDQLRHTQDWDEVTGKWKPRGFWLLLQLLLSYEEKDGLPASVRQIWYDLRSDPSLLTEANLWMCGTESFWERSVAVLIAELWSVCGRPLQDGYHSCRSAEALTSADFPNKKVEPTVLDKLDSTTADISQTMSEFISYYRSNDRLGARAKRDPIKRHLKSLGWTFVEDRPKNKYCVSPDGKRFISLIGACEAYLAQKDCHTNHLVLHRVTRSNEYINPTGMDLALRENKSYNKLSTNASTWKPEQLNAELSPLIGSLLVSYQEGTTLSQRHISETMRMKLKKHLLALGWSIEVREDKVIRHQGKPDISKRYRYKSPFGKTYFSILKVLKSFTVQCDKQVQGNRIEDNYLAADRVNLDATVLSDLTRLGKRKRGQKSDDIRKYIDFMEADAQNSRKKKCLRLKAKNFLKSAGWKVWRKKKSSKKREPRYVAPHGKSYNCLLAACKGYLEQGYQKENNASFGITTDDMFTLTTCHGKSKKRKSSSAPMNQARVLTSRHGQILPSQHRAKTVLSLLVEKNILLPRVKLIYKQRSDGPQIKEGSVVRDGIKCRCCNELFSLESFEVHAGCSTQFPAAHMFLKDGRSLSQCLVELMGENKPKDSLHVRLKKNYSDLESDSICSICNDGGDILLCDGCPSAFHHACVGLEATPKGSWYCPSCRCSICDSGDYDPDTNKFTEKTVMYCDQCEREYHVGCIRNKDDQLTCCPEGCWFCSRECSEIFQHLQELIGKPIPTSVEGLSCTILKFDRENVSGNVDFDNEKMAEQYGKLCIALDVLHECFVTIIEPRTRRDVSEDIVFNRESDLRRLNFRGFYTILLQKDGELLSVGTFRVCGKKFAELPLIGTRVQYRRQGMCRLIMNELEKLLSGWGVERLLLPAVPQLLETWTGPFGFTAMSNSDRFDLAESSILSFQGTTMCHKILNAAGHNPKDLSIQLILNAEQMELGENSIVSFERTTSNHSEELKVTALTNCNSLELRENSIFSSWGSTIYQKVSSDAFGHPEELNGSEYQVECTGIVREILESDSQESTSVVIEDTDRLEHELLLEIRSNSGEEDSCAIDVPTTTPNQEVSFTVDTHEQPYGSLGADHHSENCLLTDIRPVAKKALPGLKLKFSGKCYKRSRKSSGCRGMKLRFSGKCYRRSRKSGGFRKPGVCG</sequence>
<keyword evidence="4" id="KW-0862">Zinc</keyword>
<dbReference type="PANTHER" id="PTHR46309">
    <property type="entry name" value="PHD FINGER PROTEIN 12"/>
    <property type="match status" value="1"/>
</dbReference>
<dbReference type="InterPro" id="IPR008395">
    <property type="entry name" value="Agenet-like_dom"/>
</dbReference>
<dbReference type="InterPro" id="IPR019786">
    <property type="entry name" value="Zinc_finger_PHD-type_CS"/>
</dbReference>
<evidence type="ECO:0000256" key="5">
    <source>
        <dbReference type="ARBA" id="ARBA00023242"/>
    </source>
</evidence>
<dbReference type="SUPFAM" id="SSF57903">
    <property type="entry name" value="FYVE/PHD zinc finger"/>
    <property type="match status" value="1"/>
</dbReference>
<dbReference type="InterPro" id="IPR059153">
    <property type="entry name" value="NSD_PHD-1st"/>
</dbReference>
<evidence type="ECO:0000256" key="1">
    <source>
        <dbReference type="ARBA" id="ARBA00004123"/>
    </source>
</evidence>
<dbReference type="GO" id="GO:0008270">
    <property type="term" value="F:zinc ion binding"/>
    <property type="evidence" value="ECO:0007669"/>
    <property type="project" value="UniProtKB-KW"/>
</dbReference>
<feature type="domain" description="PHD-type" evidence="7">
    <location>
        <begin position="767"/>
        <end position="812"/>
    </location>
</feature>
<dbReference type="PROSITE" id="PS50016">
    <property type="entry name" value="ZF_PHD_2"/>
    <property type="match status" value="1"/>
</dbReference>
<dbReference type="Pfam" id="PF16135">
    <property type="entry name" value="TDBD"/>
    <property type="match status" value="1"/>
</dbReference>
<dbReference type="InterPro" id="IPR011011">
    <property type="entry name" value="Znf_FYVE_PHD"/>
</dbReference>
<dbReference type="GO" id="GO:0006357">
    <property type="term" value="P:regulation of transcription by RNA polymerase II"/>
    <property type="evidence" value="ECO:0007669"/>
    <property type="project" value="TreeGrafter"/>
</dbReference>
<dbReference type="Gene3D" id="3.30.40.10">
    <property type="entry name" value="Zinc/RING finger domain, C3HC4 (zinc finger)"/>
    <property type="match status" value="2"/>
</dbReference>
<keyword evidence="3 6" id="KW-0863">Zinc-finger</keyword>
<dbReference type="InterPro" id="IPR019787">
    <property type="entry name" value="Znf_PHD-finger"/>
</dbReference>
<evidence type="ECO:0000313" key="9">
    <source>
        <dbReference type="Proteomes" id="UP001231189"/>
    </source>
</evidence>
<keyword evidence="2" id="KW-0479">Metal-binding</keyword>
<comment type="caution">
    <text evidence="8">The sequence shown here is derived from an EMBL/GenBank/DDBJ whole genome shotgun (WGS) entry which is preliminary data.</text>
</comment>
<dbReference type="Pfam" id="PF23011">
    <property type="entry name" value="PHD-1st_NSD"/>
    <property type="match status" value="1"/>
</dbReference>
<comment type="subcellular location">
    <subcellularLocation>
        <location evidence="1">Nucleus</location>
    </subcellularLocation>
</comment>
<evidence type="ECO:0000256" key="2">
    <source>
        <dbReference type="ARBA" id="ARBA00022723"/>
    </source>
</evidence>
<dbReference type="SMART" id="SM00743">
    <property type="entry name" value="Agenet"/>
    <property type="match status" value="2"/>
</dbReference>
<protein>
    <recommendedName>
        <fullName evidence="7">PHD-type domain-containing protein</fullName>
    </recommendedName>
</protein>
<evidence type="ECO:0000256" key="6">
    <source>
        <dbReference type="PROSITE-ProRule" id="PRU00146"/>
    </source>
</evidence>
<keyword evidence="9" id="KW-1185">Reference proteome</keyword>
<dbReference type="PANTHER" id="PTHR46309:SF12">
    <property type="entry name" value="GB|AAC80581.1"/>
    <property type="match status" value="1"/>
</dbReference>
<proteinExistence type="predicted"/>
<dbReference type="SMART" id="SM00249">
    <property type="entry name" value="PHD"/>
    <property type="match status" value="2"/>
</dbReference>
<dbReference type="SUPFAM" id="SSF55729">
    <property type="entry name" value="Acyl-CoA N-acyltransferases (Nat)"/>
    <property type="match status" value="1"/>
</dbReference>
<evidence type="ECO:0000256" key="3">
    <source>
        <dbReference type="ARBA" id="ARBA00022771"/>
    </source>
</evidence>
<dbReference type="InterPro" id="IPR042163">
    <property type="entry name" value="PHF12"/>
</dbReference>
<evidence type="ECO:0000259" key="7">
    <source>
        <dbReference type="PROSITE" id="PS50016"/>
    </source>
</evidence>
<dbReference type="InterPro" id="IPR032308">
    <property type="entry name" value="TDBD"/>
</dbReference>
<dbReference type="InterPro" id="IPR013083">
    <property type="entry name" value="Znf_RING/FYVE/PHD"/>
</dbReference>
<dbReference type="Pfam" id="PF22970">
    <property type="entry name" value="DUF7028"/>
    <property type="match status" value="3"/>
</dbReference>
<dbReference type="Pfam" id="PF23209">
    <property type="entry name" value="IDM1_C"/>
    <property type="match status" value="1"/>
</dbReference>
<gene>
    <name evidence="8" type="ORF">QYE76_068795</name>
</gene>
<dbReference type="GO" id="GO:0003714">
    <property type="term" value="F:transcription corepressor activity"/>
    <property type="evidence" value="ECO:0007669"/>
    <property type="project" value="InterPro"/>
</dbReference>
<name>A0AAD8WCX8_LOLMU</name>
<dbReference type="InterPro" id="IPR056511">
    <property type="entry name" value="IDM1_C"/>
</dbReference>
<dbReference type="InterPro" id="IPR001965">
    <property type="entry name" value="Znf_PHD"/>
</dbReference>
<dbReference type="PROSITE" id="PS01359">
    <property type="entry name" value="ZF_PHD_1"/>
    <property type="match status" value="1"/>
</dbReference>
<reference evidence="8" key="1">
    <citation type="submission" date="2023-07" db="EMBL/GenBank/DDBJ databases">
        <title>A chromosome-level genome assembly of Lolium multiflorum.</title>
        <authorList>
            <person name="Chen Y."/>
            <person name="Copetti D."/>
            <person name="Kolliker R."/>
            <person name="Studer B."/>
        </authorList>
    </citation>
    <scope>NUCLEOTIDE SEQUENCE</scope>
    <source>
        <strain evidence="8">02402/16</strain>
        <tissue evidence="8">Leaf</tissue>
    </source>
</reference>
<dbReference type="GO" id="GO:0005634">
    <property type="term" value="C:nucleus"/>
    <property type="evidence" value="ECO:0007669"/>
    <property type="project" value="UniProtKB-SubCell"/>
</dbReference>
<dbReference type="InterPro" id="IPR014002">
    <property type="entry name" value="Agenet_dom_plant"/>
</dbReference>